<evidence type="ECO:0000256" key="2">
    <source>
        <dbReference type="SAM" id="Phobius"/>
    </source>
</evidence>
<evidence type="ECO:0000313" key="4">
    <source>
        <dbReference type="EMBL" id="OGG71194.1"/>
    </source>
</evidence>
<evidence type="ECO:0000313" key="5">
    <source>
        <dbReference type="Proteomes" id="UP000176689"/>
    </source>
</evidence>
<evidence type="ECO:0000259" key="3">
    <source>
        <dbReference type="Pfam" id="PF00085"/>
    </source>
</evidence>
<accession>A0A1F6EBZ4</accession>
<dbReference type="InterPro" id="IPR036249">
    <property type="entry name" value="Thioredoxin-like_sf"/>
</dbReference>
<organism evidence="4 5">
    <name type="scientific">Candidatus Kaiserbacteria bacterium RIFCSPHIGHO2_12_FULL_53_13</name>
    <dbReference type="NCBI Taxonomy" id="1798502"/>
    <lineage>
        <taxon>Bacteria</taxon>
        <taxon>Candidatus Kaiseribacteriota</taxon>
    </lineage>
</organism>
<dbReference type="PANTHER" id="PTHR34573">
    <property type="entry name" value="VKC DOMAIN-CONTAINING PROTEIN"/>
    <property type="match status" value="1"/>
</dbReference>
<name>A0A1F6EBZ4_9BACT</name>
<protein>
    <recommendedName>
        <fullName evidence="3">Thioredoxin domain-containing protein</fullName>
    </recommendedName>
</protein>
<sequence>MKKGTLIFWLILLTLIVIGVGVSVYVNLQPGKLDSFAQCLKDKGVVYYGAFWCPHCQATNKMFGKSKRLLPYVECSTPDGQGQTQICKDKGITGYPTWVFPDGAVLTGERTLQELSTASGCSLSKDEGEPVPTDDPTSDI</sequence>
<evidence type="ECO:0000256" key="1">
    <source>
        <dbReference type="SAM" id="MobiDB-lite"/>
    </source>
</evidence>
<reference evidence="4 5" key="1">
    <citation type="journal article" date="2016" name="Nat. Commun.">
        <title>Thousands of microbial genomes shed light on interconnected biogeochemical processes in an aquifer system.</title>
        <authorList>
            <person name="Anantharaman K."/>
            <person name="Brown C.T."/>
            <person name="Hug L.A."/>
            <person name="Sharon I."/>
            <person name="Castelle C.J."/>
            <person name="Probst A.J."/>
            <person name="Thomas B.C."/>
            <person name="Singh A."/>
            <person name="Wilkins M.J."/>
            <person name="Karaoz U."/>
            <person name="Brodie E.L."/>
            <person name="Williams K.H."/>
            <person name="Hubbard S.S."/>
            <person name="Banfield J.F."/>
        </authorList>
    </citation>
    <scope>NUCLEOTIDE SEQUENCE [LARGE SCALE GENOMIC DNA]</scope>
</reference>
<keyword evidence="2" id="KW-1133">Transmembrane helix</keyword>
<feature type="region of interest" description="Disordered" evidence="1">
    <location>
        <begin position="117"/>
        <end position="140"/>
    </location>
</feature>
<dbReference type="Gene3D" id="3.40.30.10">
    <property type="entry name" value="Glutaredoxin"/>
    <property type="match status" value="1"/>
</dbReference>
<dbReference type="Pfam" id="PF00085">
    <property type="entry name" value="Thioredoxin"/>
    <property type="match status" value="1"/>
</dbReference>
<comment type="caution">
    <text evidence="4">The sequence shown here is derived from an EMBL/GenBank/DDBJ whole genome shotgun (WGS) entry which is preliminary data.</text>
</comment>
<keyword evidence="2" id="KW-0472">Membrane</keyword>
<dbReference type="PANTHER" id="PTHR34573:SF1">
    <property type="entry name" value="VITAMIN K EPOXIDE REDUCTASE DOMAIN-CONTAINING PROTEIN"/>
    <property type="match status" value="1"/>
</dbReference>
<dbReference type="AlphaFoldDB" id="A0A1F6EBZ4"/>
<proteinExistence type="predicted"/>
<feature type="transmembrane region" description="Helical" evidence="2">
    <location>
        <begin position="6"/>
        <end position="28"/>
    </location>
</feature>
<dbReference type="EMBL" id="MFLP01000010">
    <property type="protein sequence ID" value="OGG71194.1"/>
    <property type="molecule type" value="Genomic_DNA"/>
</dbReference>
<feature type="domain" description="Thioredoxin" evidence="3">
    <location>
        <begin position="36"/>
        <end position="108"/>
    </location>
</feature>
<dbReference type="Proteomes" id="UP000176689">
    <property type="component" value="Unassembled WGS sequence"/>
</dbReference>
<gene>
    <name evidence="4" type="ORF">A3F27_02795</name>
</gene>
<keyword evidence="2" id="KW-0812">Transmembrane</keyword>
<dbReference type="InterPro" id="IPR013766">
    <property type="entry name" value="Thioredoxin_domain"/>
</dbReference>
<dbReference type="SUPFAM" id="SSF52833">
    <property type="entry name" value="Thioredoxin-like"/>
    <property type="match status" value="1"/>
</dbReference>